<feature type="transmembrane region" description="Helical" evidence="5">
    <location>
        <begin position="100"/>
        <end position="125"/>
    </location>
</feature>
<reference evidence="6" key="1">
    <citation type="submission" date="2022-02" db="EMBL/GenBank/DDBJ databases">
        <authorList>
            <person name="King R."/>
        </authorList>
    </citation>
    <scope>NUCLEOTIDE SEQUENCE</scope>
</reference>
<comment type="subcellular location">
    <subcellularLocation>
        <location evidence="1">Membrane</location>
        <topology evidence="1">Multi-pass membrane protein</topology>
    </subcellularLocation>
</comment>
<protein>
    <recommendedName>
        <fullName evidence="8">Lipoma HMGIC fusion partner-like 2 protein</fullName>
    </recommendedName>
</protein>
<keyword evidence="2 5" id="KW-0812">Transmembrane</keyword>
<evidence type="ECO:0000256" key="5">
    <source>
        <dbReference type="SAM" id="Phobius"/>
    </source>
</evidence>
<gene>
    <name evidence="6" type="ORF">APHIGO_LOCUS836</name>
</gene>
<evidence type="ECO:0000313" key="6">
    <source>
        <dbReference type="EMBL" id="CAH1709506.1"/>
    </source>
</evidence>
<feature type="transmembrane region" description="Helical" evidence="5">
    <location>
        <begin position="9"/>
        <end position="28"/>
    </location>
</feature>
<evidence type="ECO:0000256" key="3">
    <source>
        <dbReference type="ARBA" id="ARBA00022989"/>
    </source>
</evidence>
<keyword evidence="7" id="KW-1185">Reference proteome</keyword>
<organism evidence="6 7">
    <name type="scientific">Aphis gossypii</name>
    <name type="common">Cotton aphid</name>
    <dbReference type="NCBI Taxonomy" id="80765"/>
    <lineage>
        <taxon>Eukaryota</taxon>
        <taxon>Metazoa</taxon>
        <taxon>Ecdysozoa</taxon>
        <taxon>Arthropoda</taxon>
        <taxon>Hexapoda</taxon>
        <taxon>Insecta</taxon>
        <taxon>Pterygota</taxon>
        <taxon>Neoptera</taxon>
        <taxon>Paraneoptera</taxon>
        <taxon>Hemiptera</taxon>
        <taxon>Sternorrhyncha</taxon>
        <taxon>Aphidomorpha</taxon>
        <taxon>Aphidoidea</taxon>
        <taxon>Aphididae</taxon>
        <taxon>Aphidini</taxon>
        <taxon>Aphis</taxon>
        <taxon>Aphis</taxon>
    </lineage>
</organism>
<dbReference type="EMBL" id="OU899034">
    <property type="protein sequence ID" value="CAH1709506.1"/>
    <property type="molecule type" value="Genomic_DNA"/>
</dbReference>
<name>A0A9P0IKY9_APHGO</name>
<keyword evidence="3 5" id="KW-1133">Transmembrane helix</keyword>
<evidence type="ECO:0000256" key="4">
    <source>
        <dbReference type="ARBA" id="ARBA00023136"/>
    </source>
</evidence>
<dbReference type="Pfam" id="PF10242">
    <property type="entry name" value="L_HMGIC_fpl"/>
    <property type="match status" value="1"/>
</dbReference>
<dbReference type="Proteomes" id="UP001154329">
    <property type="component" value="Chromosome 1"/>
</dbReference>
<dbReference type="GO" id="GO:0016020">
    <property type="term" value="C:membrane"/>
    <property type="evidence" value="ECO:0007669"/>
    <property type="project" value="UniProtKB-SubCell"/>
</dbReference>
<accession>A0A9P0IKY9</accession>
<keyword evidence="4 5" id="KW-0472">Membrane</keyword>
<reference evidence="6" key="2">
    <citation type="submission" date="2022-10" db="EMBL/GenBank/DDBJ databases">
        <authorList>
            <consortium name="ENA_rothamsted_submissions"/>
            <consortium name="culmorum"/>
            <person name="King R."/>
        </authorList>
    </citation>
    <scope>NUCLEOTIDE SEQUENCE</scope>
</reference>
<evidence type="ECO:0000256" key="1">
    <source>
        <dbReference type="ARBA" id="ARBA00004141"/>
    </source>
</evidence>
<dbReference type="InterPro" id="IPR019372">
    <property type="entry name" value="LHFPL"/>
</dbReference>
<evidence type="ECO:0000313" key="7">
    <source>
        <dbReference type="Proteomes" id="UP001154329"/>
    </source>
</evidence>
<dbReference type="AlphaFoldDB" id="A0A9P0IKY9"/>
<sequence length="215" mass="24294">MYFILTAKSLLWVTLSIVSTITLFTAIYSPKWLIGPTDYNCLSSKLLSAETNNTVDSPYYEVRCRPSVGIYYRCKKINGNQHCGSFAVEGLSTDSAMFPFVWKIGLVLMSAGVFVSFLMSALAVVSFCKQSISKKSVFGIAGSGTRTRRFTLFDWCNLFRRWLGFGTRCDAVRNSIRAFCFCGLYEWIRFVHCSFWYCSHFRHCHVVGASGPSNV</sequence>
<evidence type="ECO:0000256" key="2">
    <source>
        <dbReference type="ARBA" id="ARBA00022692"/>
    </source>
</evidence>
<proteinExistence type="predicted"/>
<evidence type="ECO:0008006" key="8">
    <source>
        <dbReference type="Google" id="ProtNLM"/>
    </source>
</evidence>